<evidence type="ECO:0000259" key="7">
    <source>
        <dbReference type="Pfam" id="PF07732"/>
    </source>
</evidence>
<feature type="domain" description="Plastocyanin-like" evidence="7">
    <location>
        <begin position="58"/>
        <end position="167"/>
    </location>
</feature>
<dbReference type="CDD" id="cd13901">
    <property type="entry name" value="CuRO_3_MaLCC_like"/>
    <property type="match status" value="1"/>
</dbReference>
<sequence length="593" mass="67306">MKGWKSCNSADDRSCWLRDSNSKQPLFSQYDIHTDYENNWPKGVTREYWIEVKESILVNDGYSKPTGKTINGTYPGPLLEACWGDEIIVHVKNWAQTNGTTIHWHGIRQLGSNEMDGVNGVTQCPIAYGEEMTYKFRATQYGNSWYHSHYSIQYSDGVAGALRIHGPDSANWDEEWKPLIMTDWFHDSAFELFSQELDASVPGTTILPPIGDSILLNGHGHYDCSLSNDKKMCAPGYESYYENTFEAGKRYLIHLINGGTGASFIFTIDEHKFQVVSMDFVPIEPYTTNAILLNPGQRYSIVVEANAKPGNYWIRTEIPGQKGLGGIELEVGCGNVTYKHDNLTGIVRYDARSTELPKSTRNDFPTDCHDEPWELLHPIYRWEVDAHPQNDVLVNTYTIGIGNETSHNAFRWELTNVPLWIDFDNPTILNVENKTWNPTYNVIDYDFNSGFVYLIITADVSGLVNADKREIPAGHPIHLHGHDFAVLAQRSHPYNEDKDPLTRFSLDNPPRRDTVWVPSNGYVALAFKPDNPGAWAVHCHLNFHASSGLAMQILERQREILAQNGNLEQTYEECAAWKKWETAHPIEQEDSGI</sequence>
<dbReference type="Pfam" id="PF07731">
    <property type="entry name" value="Cu-oxidase_2"/>
    <property type="match status" value="1"/>
</dbReference>
<evidence type="ECO:0000256" key="3">
    <source>
        <dbReference type="ARBA" id="ARBA00023002"/>
    </source>
</evidence>
<gene>
    <name evidence="8" type="ORF">HDK90DRAFT_509049</name>
</gene>
<dbReference type="PANTHER" id="PTHR11709:SF71">
    <property type="entry name" value="OXIDOREDUCTASE TPCJ"/>
    <property type="match status" value="1"/>
</dbReference>
<name>A0ABR1YWL8_9PEZI</name>
<keyword evidence="9" id="KW-1185">Reference proteome</keyword>
<evidence type="ECO:0000313" key="9">
    <source>
        <dbReference type="Proteomes" id="UP001492380"/>
    </source>
</evidence>
<dbReference type="PANTHER" id="PTHR11709">
    <property type="entry name" value="MULTI-COPPER OXIDASE"/>
    <property type="match status" value="1"/>
</dbReference>
<evidence type="ECO:0000256" key="4">
    <source>
        <dbReference type="ARBA" id="ARBA00023008"/>
    </source>
</evidence>
<dbReference type="InterPro" id="IPR045087">
    <property type="entry name" value="Cu-oxidase_fam"/>
</dbReference>
<dbReference type="InterPro" id="IPR011707">
    <property type="entry name" value="Cu-oxidase-like_N"/>
</dbReference>
<dbReference type="CDD" id="cd13854">
    <property type="entry name" value="CuRO_1_MaLCC_like"/>
    <property type="match status" value="1"/>
</dbReference>
<feature type="domain" description="Plastocyanin-like" evidence="6">
    <location>
        <begin position="429"/>
        <end position="557"/>
    </location>
</feature>
<dbReference type="CDD" id="cd13880">
    <property type="entry name" value="CuRO_2_MaLCC_like"/>
    <property type="match status" value="1"/>
</dbReference>
<dbReference type="Pfam" id="PF07732">
    <property type="entry name" value="Cu-oxidase_3"/>
    <property type="match status" value="1"/>
</dbReference>
<keyword evidence="2" id="KW-0479">Metal-binding</keyword>
<dbReference type="InterPro" id="IPR002355">
    <property type="entry name" value="Cu_oxidase_Cu_BS"/>
</dbReference>
<dbReference type="Proteomes" id="UP001492380">
    <property type="component" value="Unassembled WGS sequence"/>
</dbReference>
<dbReference type="InterPro" id="IPR008972">
    <property type="entry name" value="Cupredoxin"/>
</dbReference>
<comment type="similarity">
    <text evidence="1">Belongs to the multicopper oxidase family.</text>
</comment>
<evidence type="ECO:0000259" key="5">
    <source>
        <dbReference type="Pfam" id="PF00394"/>
    </source>
</evidence>
<dbReference type="PROSITE" id="PS00080">
    <property type="entry name" value="MULTICOPPER_OXIDASE2"/>
    <property type="match status" value="1"/>
</dbReference>
<evidence type="ECO:0000256" key="1">
    <source>
        <dbReference type="ARBA" id="ARBA00010609"/>
    </source>
</evidence>
<keyword evidence="3" id="KW-0560">Oxidoreductase</keyword>
<dbReference type="Pfam" id="PF00394">
    <property type="entry name" value="Cu-oxidase"/>
    <property type="match status" value="1"/>
</dbReference>
<dbReference type="InterPro" id="IPR011706">
    <property type="entry name" value="Cu-oxidase_C"/>
</dbReference>
<dbReference type="PROSITE" id="PS00079">
    <property type="entry name" value="MULTICOPPER_OXIDASE1"/>
    <property type="match status" value="1"/>
</dbReference>
<evidence type="ECO:0000256" key="2">
    <source>
        <dbReference type="ARBA" id="ARBA00022723"/>
    </source>
</evidence>
<accession>A0ABR1YWL8</accession>
<dbReference type="InterPro" id="IPR033138">
    <property type="entry name" value="Cu_oxidase_CS"/>
</dbReference>
<dbReference type="Gene3D" id="2.60.40.420">
    <property type="entry name" value="Cupredoxins - blue copper proteins"/>
    <property type="match status" value="3"/>
</dbReference>
<feature type="domain" description="Plastocyanin-like" evidence="5">
    <location>
        <begin position="178"/>
        <end position="317"/>
    </location>
</feature>
<dbReference type="EMBL" id="JBBWRZ010000003">
    <property type="protein sequence ID" value="KAK8240599.1"/>
    <property type="molecule type" value="Genomic_DNA"/>
</dbReference>
<evidence type="ECO:0000313" key="8">
    <source>
        <dbReference type="EMBL" id="KAK8240599.1"/>
    </source>
</evidence>
<comment type="caution">
    <text evidence="8">The sequence shown here is derived from an EMBL/GenBank/DDBJ whole genome shotgun (WGS) entry which is preliminary data.</text>
</comment>
<keyword evidence="4" id="KW-0186">Copper</keyword>
<protein>
    <submittedName>
        <fullName evidence="8">Multicopper like protein</fullName>
    </submittedName>
</protein>
<proteinExistence type="inferred from homology"/>
<dbReference type="SUPFAM" id="SSF49503">
    <property type="entry name" value="Cupredoxins"/>
    <property type="match status" value="3"/>
</dbReference>
<dbReference type="InterPro" id="IPR001117">
    <property type="entry name" value="Cu-oxidase_2nd"/>
</dbReference>
<reference evidence="8 9" key="1">
    <citation type="submission" date="2024-04" db="EMBL/GenBank/DDBJ databases">
        <title>Phyllosticta paracitricarpa is synonymous to the EU quarantine fungus P. citricarpa based on phylogenomic analyses.</title>
        <authorList>
            <consortium name="Lawrence Berkeley National Laboratory"/>
            <person name="Van Ingen-Buijs V.A."/>
            <person name="Van Westerhoven A.C."/>
            <person name="Haridas S."/>
            <person name="Skiadas P."/>
            <person name="Martin F."/>
            <person name="Groenewald J.Z."/>
            <person name="Crous P.W."/>
            <person name="Seidl M.F."/>
        </authorList>
    </citation>
    <scope>NUCLEOTIDE SEQUENCE [LARGE SCALE GENOMIC DNA]</scope>
    <source>
        <strain evidence="8 9">CBS 123374</strain>
    </source>
</reference>
<organism evidence="8 9">
    <name type="scientific">Phyllosticta capitalensis</name>
    <dbReference type="NCBI Taxonomy" id="121624"/>
    <lineage>
        <taxon>Eukaryota</taxon>
        <taxon>Fungi</taxon>
        <taxon>Dikarya</taxon>
        <taxon>Ascomycota</taxon>
        <taxon>Pezizomycotina</taxon>
        <taxon>Dothideomycetes</taxon>
        <taxon>Dothideomycetes incertae sedis</taxon>
        <taxon>Botryosphaeriales</taxon>
        <taxon>Phyllostictaceae</taxon>
        <taxon>Phyllosticta</taxon>
    </lineage>
</organism>
<evidence type="ECO:0000259" key="6">
    <source>
        <dbReference type="Pfam" id="PF07731"/>
    </source>
</evidence>